<dbReference type="OrthoDB" id="134976at2157"/>
<dbReference type="CDD" id="cd07385">
    <property type="entry name" value="MPP_YkuE_C"/>
    <property type="match status" value="1"/>
</dbReference>
<dbReference type="PANTHER" id="PTHR31302:SF0">
    <property type="entry name" value="TRANSMEMBRANE PROTEIN WITH METALLOPHOSPHOESTERASE DOMAIN"/>
    <property type="match status" value="1"/>
</dbReference>
<dbReference type="AlphaFoldDB" id="A0A1G5W3T3"/>
<dbReference type="PANTHER" id="PTHR31302">
    <property type="entry name" value="TRANSMEMBRANE PROTEIN WITH METALLOPHOSPHOESTERASE DOMAIN-RELATED"/>
    <property type="match status" value="1"/>
</dbReference>
<dbReference type="STRING" id="230361.sm9_0145"/>
<sequence>MESEKPQGMRIRQGFQTFMTQARGDTTFKEKLFDLINVDVKLDKITPTFHNYKIINLTDIHIGQWVSPDYLDGIVDYVNSLNPDIITLTGDYVSYILEGYEDALLDSFKKLEAKDGKVAVLGNHDHWNDASKIREILKESDIIDLSNDVYTVEKNGELLNFSGVDSCTVGMDDIDKVLEKLPEEGISILLAHEPDFAETSSKTGKFDLQISGHSHGGQLVIPLVKTTPFRFSYSIRYPVGAYKVRDMIQYTSKGLGTNSFWLRINCKPEITLFTLKTKQRREIRIE</sequence>
<evidence type="ECO:0000259" key="1">
    <source>
        <dbReference type="Pfam" id="PF00149"/>
    </source>
</evidence>
<keyword evidence="3" id="KW-1185">Reference proteome</keyword>
<dbReference type="InterPro" id="IPR051158">
    <property type="entry name" value="Metallophosphoesterase_sf"/>
</dbReference>
<evidence type="ECO:0000313" key="3">
    <source>
        <dbReference type="Proteomes" id="UP000323439"/>
    </source>
</evidence>
<dbReference type="Proteomes" id="UP000323439">
    <property type="component" value="Unassembled WGS sequence"/>
</dbReference>
<evidence type="ECO:0000313" key="2">
    <source>
        <dbReference type="EMBL" id="SDA52761.1"/>
    </source>
</evidence>
<reference evidence="2 3" key="1">
    <citation type="submission" date="2016-10" db="EMBL/GenBank/DDBJ databases">
        <authorList>
            <person name="Varghese N."/>
            <person name="Submissions S."/>
        </authorList>
    </citation>
    <scope>NUCLEOTIDE SEQUENCE [LARGE SCALE GENOMIC DNA]</scope>
    <source>
        <strain evidence="2 3">DSM 16643</strain>
    </source>
</reference>
<dbReference type="Gene3D" id="3.60.21.10">
    <property type="match status" value="1"/>
</dbReference>
<name>A0A1G5W3T3_9EURY</name>
<gene>
    <name evidence="2" type="ORF">SAMN02910315_01135</name>
</gene>
<organism evidence="2 3">
    <name type="scientific">Methanobrevibacter millerae</name>
    <dbReference type="NCBI Taxonomy" id="230361"/>
    <lineage>
        <taxon>Archaea</taxon>
        <taxon>Methanobacteriati</taxon>
        <taxon>Methanobacteriota</taxon>
        <taxon>Methanomada group</taxon>
        <taxon>Methanobacteria</taxon>
        <taxon>Methanobacteriales</taxon>
        <taxon>Methanobacteriaceae</taxon>
        <taxon>Methanobrevibacter</taxon>
    </lineage>
</organism>
<proteinExistence type="predicted"/>
<feature type="domain" description="Calcineurin-like phosphoesterase" evidence="1">
    <location>
        <begin position="53"/>
        <end position="216"/>
    </location>
</feature>
<dbReference type="InterPro" id="IPR004843">
    <property type="entry name" value="Calcineurin-like_PHP"/>
</dbReference>
<accession>A0A1G5W3T3</accession>
<dbReference type="SUPFAM" id="SSF56300">
    <property type="entry name" value="Metallo-dependent phosphatases"/>
    <property type="match status" value="1"/>
</dbReference>
<dbReference type="InterPro" id="IPR029052">
    <property type="entry name" value="Metallo-depent_PP-like"/>
</dbReference>
<dbReference type="GO" id="GO:0016787">
    <property type="term" value="F:hydrolase activity"/>
    <property type="evidence" value="ECO:0007669"/>
    <property type="project" value="InterPro"/>
</dbReference>
<dbReference type="EMBL" id="FMXB01000007">
    <property type="protein sequence ID" value="SDA52761.1"/>
    <property type="molecule type" value="Genomic_DNA"/>
</dbReference>
<protein>
    <recommendedName>
        <fullName evidence="1">Calcineurin-like phosphoesterase domain-containing protein</fullName>
    </recommendedName>
</protein>
<dbReference type="Pfam" id="PF00149">
    <property type="entry name" value="Metallophos"/>
    <property type="match status" value="1"/>
</dbReference>
<dbReference type="RefSeq" id="WP_149731706.1">
    <property type="nucleotide sequence ID" value="NZ_FMXB01000007.1"/>
</dbReference>